<dbReference type="InterPro" id="IPR036440">
    <property type="entry name" value="Peptidase_C15-like_sf"/>
</dbReference>
<dbReference type="Proteomes" id="UP000254869">
    <property type="component" value="Unassembled WGS sequence"/>
</dbReference>
<evidence type="ECO:0000313" key="2">
    <source>
        <dbReference type="Proteomes" id="UP000254869"/>
    </source>
</evidence>
<dbReference type="AlphaFoldDB" id="A0A370IDM6"/>
<comment type="caution">
    <text evidence="1">The sequence shown here is derived from an EMBL/GenBank/DDBJ whole genome shotgun (WGS) entry which is preliminary data.</text>
</comment>
<dbReference type="Gene3D" id="3.40.630.20">
    <property type="entry name" value="Peptidase C15, pyroglutamyl peptidase I-like"/>
    <property type="match status" value="1"/>
</dbReference>
<organism evidence="1 2">
    <name type="scientific">Nocardia pseudobrasiliensis</name>
    <dbReference type="NCBI Taxonomy" id="45979"/>
    <lineage>
        <taxon>Bacteria</taxon>
        <taxon>Bacillati</taxon>
        <taxon>Actinomycetota</taxon>
        <taxon>Actinomycetes</taxon>
        <taxon>Mycobacteriales</taxon>
        <taxon>Nocardiaceae</taxon>
        <taxon>Nocardia</taxon>
    </lineage>
</organism>
<protein>
    <submittedName>
        <fullName evidence="1">Pyrrolidone-carboxylate peptidase</fullName>
    </submittedName>
</protein>
<accession>A0A370IDM6</accession>
<dbReference type="EMBL" id="QQBC01000002">
    <property type="protein sequence ID" value="RDI68251.1"/>
    <property type="molecule type" value="Genomic_DNA"/>
</dbReference>
<name>A0A370IDM6_9NOCA</name>
<dbReference type="STRING" id="1210086.GCA_001613105_01228"/>
<reference evidence="1 2" key="1">
    <citation type="submission" date="2018-07" db="EMBL/GenBank/DDBJ databases">
        <title>Genomic Encyclopedia of Type Strains, Phase IV (KMG-IV): sequencing the most valuable type-strain genomes for metagenomic binning, comparative biology and taxonomic classification.</title>
        <authorList>
            <person name="Goeker M."/>
        </authorList>
    </citation>
    <scope>NUCLEOTIDE SEQUENCE [LARGE SCALE GENOMIC DNA]</scope>
    <source>
        <strain evidence="1 2">DSM 44290</strain>
    </source>
</reference>
<sequence length="454" mass="47673">MFELDRERPGWFMRVSRIAVGVLVLACVPVTNAVAAPAAVSYTGGVPVASCLNDALALSPEENRLGATPADQFILRAGFGGAVGEFVTELCGSSGYSDAVTVVERRSALLWRSAVDRVQGRTTRGALAAGDDRPLYWSRLAFAAALRRWSPADAVTGTQRQHLIDILDSVSRGQRDVDFGGDSAKRVLVTGFDPFGLDRDVRTANPSGAAALALDGTVIDTPAGPARVEAALFPVRWRDFGAGMVERALVPSFTAGPNRVDAFATISQGGPGEFTLEYTNGAFRGDSPDNENACYLGPAPIPDDVPTVNPRPQWTVSTLPVDAMAAATSTPFPVVANRVVREIPLPPPAFLPATTVCGLATLPNLAPRMPDGPSTPSVAISGGGGNYLSNEIAYRATLLRDALELRVPGGHIHTPILTGLPDDPTQLSAPEFERNRAAIVSETQALIGSAVADL</sequence>
<keyword evidence="2" id="KW-1185">Reference proteome</keyword>
<proteinExistence type="predicted"/>
<gene>
    <name evidence="1" type="ORF">DFR76_102652</name>
</gene>
<dbReference type="SUPFAM" id="SSF53182">
    <property type="entry name" value="Pyrrolidone carboxyl peptidase (pyroglutamate aminopeptidase)"/>
    <property type="match status" value="1"/>
</dbReference>
<evidence type="ECO:0000313" key="1">
    <source>
        <dbReference type="EMBL" id="RDI68251.1"/>
    </source>
</evidence>